<dbReference type="RefSeq" id="WP_101678626.1">
    <property type="nucleotide sequence ID" value="NZ_CP136958.1"/>
</dbReference>
<dbReference type="SUPFAM" id="SSF55961">
    <property type="entry name" value="Bet v1-like"/>
    <property type="match status" value="1"/>
</dbReference>
<dbReference type="KEGG" id="cpyr:CYJ47_01655"/>
<protein>
    <submittedName>
        <fullName evidence="1">Uncharacterized protein</fullName>
    </submittedName>
</protein>
<organism evidence="1 2">
    <name type="scientific">Corynebacterium pyruviciproducens</name>
    <dbReference type="NCBI Taxonomy" id="598660"/>
    <lineage>
        <taxon>Bacteria</taxon>
        <taxon>Bacillati</taxon>
        <taxon>Actinomycetota</taxon>
        <taxon>Actinomycetes</taxon>
        <taxon>Mycobacteriales</taxon>
        <taxon>Corynebacteriaceae</taxon>
        <taxon>Corynebacterium</taxon>
    </lineage>
</organism>
<proteinExistence type="predicted"/>
<accession>A0AAF0YVZ9</accession>
<dbReference type="AlphaFoldDB" id="A0AAF0YVZ9"/>
<name>A0AAF0YVZ9_9CORY</name>
<sequence>MTQRREVTNTIHASLEDIHSCLLHPQFYSSTSEEGEEENTVEVTQTFTGNYLIHVRNVGADFTYTVEPFNTTGFTVTGVGKAGAKLETTRTHTFTPVDESTTEEHVEAVYTVDIPIIGPLGEARWAGLLDQELEGRISTMEAYSQWRRGQEE</sequence>
<reference evidence="1" key="2">
    <citation type="submission" date="2023-10" db="EMBL/GenBank/DDBJ databases">
        <authorList>
            <person name="Choi B."/>
        </authorList>
    </citation>
    <scope>NUCLEOTIDE SEQUENCE</scope>
    <source>
        <strain evidence="1">UMB0763</strain>
    </source>
</reference>
<dbReference type="EMBL" id="CP136958">
    <property type="protein sequence ID" value="WOT02503.1"/>
    <property type="molecule type" value="Genomic_DNA"/>
</dbReference>
<evidence type="ECO:0000313" key="1">
    <source>
        <dbReference type="EMBL" id="WOT02503.1"/>
    </source>
</evidence>
<dbReference type="Proteomes" id="UP000234560">
    <property type="component" value="Chromosome"/>
</dbReference>
<gene>
    <name evidence="1" type="ORF">CYJ47_01655</name>
</gene>
<evidence type="ECO:0000313" key="2">
    <source>
        <dbReference type="Proteomes" id="UP000234560"/>
    </source>
</evidence>
<reference evidence="1" key="1">
    <citation type="submission" date="2017-12" db="EMBL/GenBank/DDBJ databases">
        <authorList>
            <person name="Thomas-White K."/>
            <person name="Wolfe A.J."/>
        </authorList>
    </citation>
    <scope>NUCLEOTIDE SEQUENCE</scope>
    <source>
        <strain evidence="1">UMB0763</strain>
    </source>
</reference>